<keyword evidence="5" id="KW-0547">Nucleotide-binding</keyword>
<evidence type="ECO:0000256" key="9">
    <source>
        <dbReference type="SAM" id="Phobius"/>
    </source>
</evidence>
<organism evidence="12 13">
    <name type="scientific">Anaerorhabdus furcosa</name>
    <dbReference type="NCBI Taxonomy" id="118967"/>
    <lineage>
        <taxon>Bacteria</taxon>
        <taxon>Bacillati</taxon>
        <taxon>Bacillota</taxon>
        <taxon>Erysipelotrichia</taxon>
        <taxon>Erysipelotrichales</taxon>
        <taxon>Erysipelotrichaceae</taxon>
        <taxon>Anaerorhabdus</taxon>
    </lineage>
</organism>
<dbReference type="PROSITE" id="PS00211">
    <property type="entry name" value="ABC_TRANSPORTER_1"/>
    <property type="match status" value="1"/>
</dbReference>
<evidence type="ECO:0000256" key="3">
    <source>
        <dbReference type="ARBA" id="ARBA00022475"/>
    </source>
</evidence>
<evidence type="ECO:0000256" key="4">
    <source>
        <dbReference type="ARBA" id="ARBA00022692"/>
    </source>
</evidence>
<keyword evidence="3" id="KW-1003">Cell membrane</keyword>
<dbReference type="GO" id="GO:0015421">
    <property type="term" value="F:ABC-type oligopeptide transporter activity"/>
    <property type="evidence" value="ECO:0007669"/>
    <property type="project" value="TreeGrafter"/>
</dbReference>
<protein>
    <submittedName>
        <fullName evidence="12">ATP-binding cassette, subfamily B</fullName>
    </submittedName>
</protein>
<dbReference type="SUPFAM" id="SSF52540">
    <property type="entry name" value="P-loop containing nucleoside triphosphate hydrolases"/>
    <property type="match status" value="1"/>
</dbReference>
<dbReference type="STRING" id="118967.SAMN02745191_0791"/>
<dbReference type="OrthoDB" id="9760358at2"/>
<dbReference type="PANTHER" id="PTHR43394">
    <property type="entry name" value="ATP-DEPENDENT PERMEASE MDL1, MITOCHONDRIAL"/>
    <property type="match status" value="1"/>
</dbReference>
<dbReference type="SMART" id="SM00382">
    <property type="entry name" value="AAA"/>
    <property type="match status" value="1"/>
</dbReference>
<dbReference type="InterPro" id="IPR027417">
    <property type="entry name" value="P-loop_NTPase"/>
</dbReference>
<keyword evidence="7 9" id="KW-1133">Transmembrane helix</keyword>
<dbReference type="GO" id="GO:0016887">
    <property type="term" value="F:ATP hydrolysis activity"/>
    <property type="evidence" value="ECO:0007669"/>
    <property type="project" value="InterPro"/>
</dbReference>
<dbReference type="CDD" id="cd18548">
    <property type="entry name" value="ABC_6TM_Tm287_like"/>
    <property type="match status" value="1"/>
</dbReference>
<dbReference type="PROSITE" id="PS50893">
    <property type="entry name" value="ABC_TRANSPORTER_2"/>
    <property type="match status" value="1"/>
</dbReference>
<dbReference type="FunFam" id="3.40.50.300:FF:000854">
    <property type="entry name" value="Multidrug ABC transporter ATP-binding protein"/>
    <property type="match status" value="1"/>
</dbReference>
<gene>
    <name evidence="12" type="ORF">SAMN02745191_0791</name>
</gene>
<evidence type="ECO:0000256" key="8">
    <source>
        <dbReference type="ARBA" id="ARBA00023136"/>
    </source>
</evidence>
<sequence>MTKVFKELGHFKIGIIFIVITVIGNVIASLALPNYLSTIINESIPNKDVLGIISIGGTMLIFVLIGAVCNIATGYFSSKVSMGLGKNMRSNVFRKIQYFSQTEFDQFSTSSLITRTNNDIIQVQNFINMLLRVSLMAPFMFVGGIIMALSKSATMSMILLISMPVMIVVVLLIGKFATPLSKKMQEKIDKINLVTREKLTGIRVARAFGTEDYETERFKEVNADFMKNSIKMNTLMGAMTPVLSLVLYATTVALLAFGGYQIVTTINGIMIGDVIAVIQYVMQIMMSVMLLSMIFVMYPRAAVSAARINEVMDTVEAIQEPAIPASIPQEKGVLEFKDVVFGFEGADHPVIKNISFTSNPGEITAIIGSTGCGKSVLINLIPRFYDVLSGEILLDGINIKNYKIEDLRKKIGYVPQKAFLFKGTISDNIQFGDENASEDRIEEAIRIAQSYDFVTAKEGGFEAPIAQGGSNVSGGQKQRLAIARAIVRKPEVYIFDDSFSALDFKTDAALRSALMKEAKEATVILVAQRVSTIMHANRILVMENGQCVGMGKHEDLLKTCDVYKEIVYSQLSKEEA</sequence>
<keyword evidence="8 9" id="KW-0472">Membrane</keyword>
<feature type="transmembrane region" description="Helical" evidence="9">
    <location>
        <begin position="277"/>
        <end position="298"/>
    </location>
</feature>
<keyword evidence="13" id="KW-1185">Reference proteome</keyword>
<evidence type="ECO:0000256" key="2">
    <source>
        <dbReference type="ARBA" id="ARBA00022448"/>
    </source>
</evidence>
<dbReference type="EMBL" id="FUWY01000002">
    <property type="protein sequence ID" value="SJZ51121.1"/>
    <property type="molecule type" value="Genomic_DNA"/>
</dbReference>
<keyword evidence="6 12" id="KW-0067">ATP-binding</keyword>
<comment type="subcellular location">
    <subcellularLocation>
        <location evidence="1">Cell membrane</location>
        <topology evidence="1">Multi-pass membrane protein</topology>
    </subcellularLocation>
</comment>
<dbReference type="GO" id="GO:0005524">
    <property type="term" value="F:ATP binding"/>
    <property type="evidence" value="ECO:0007669"/>
    <property type="project" value="UniProtKB-KW"/>
</dbReference>
<feature type="transmembrane region" description="Helical" evidence="9">
    <location>
        <begin position="129"/>
        <end position="149"/>
    </location>
</feature>
<dbReference type="Pfam" id="PF00664">
    <property type="entry name" value="ABC_membrane"/>
    <property type="match status" value="1"/>
</dbReference>
<dbReference type="AlphaFoldDB" id="A0A1T4L973"/>
<keyword evidence="2" id="KW-0813">Transport</keyword>
<feature type="domain" description="ABC transmembrane type-1" evidence="11">
    <location>
        <begin position="16"/>
        <end position="300"/>
    </location>
</feature>
<evidence type="ECO:0000259" key="11">
    <source>
        <dbReference type="PROSITE" id="PS50929"/>
    </source>
</evidence>
<dbReference type="Proteomes" id="UP000243297">
    <property type="component" value="Unassembled WGS sequence"/>
</dbReference>
<dbReference type="PANTHER" id="PTHR43394:SF1">
    <property type="entry name" value="ATP-BINDING CASSETTE SUB-FAMILY B MEMBER 10, MITOCHONDRIAL"/>
    <property type="match status" value="1"/>
</dbReference>
<dbReference type="RefSeq" id="WP_078711224.1">
    <property type="nucleotide sequence ID" value="NZ_FUWY01000002.1"/>
</dbReference>
<feature type="transmembrane region" description="Helical" evidence="9">
    <location>
        <begin position="52"/>
        <end position="76"/>
    </location>
</feature>
<feature type="transmembrane region" description="Helical" evidence="9">
    <location>
        <begin position="12"/>
        <end position="32"/>
    </location>
</feature>
<evidence type="ECO:0000256" key="7">
    <source>
        <dbReference type="ARBA" id="ARBA00022989"/>
    </source>
</evidence>
<feature type="transmembrane region" description="Helical" evidence="9">
    <location>
        <begin position="155"/>
        <end position="177"/>
    </location>
</feature>
<dbReference type="SUPFAM" id="SSF90123">
    <property type="entry name" value="ABC transporter transmembrane region"/>
    <property type="match status" value="1"/>
</dbReference>
<evidence type="ECO:0000256" key="6">
    <source>
        <dbReference type="ARBA" id="ARBA00022840"/>
    </source>
</evidence>
<dbReference type="Gene3D" id="3.40.50.300">
    <property type="entry name" value="P-loop containing nucleotide triphosphate hydrolases"/>
    <property type="match status" value="1"/>
</dbReference>
<dbReference type="InterPro" id="IPR011527">
    <property type="entry name" value="ABC1_TM_dom"/>
</dbReference>
<name>A0A1T4L973_9FIRM</name>
<dbReference type="InterPro" id="IPR003439">
    <property type="entry name" value="ABC_transporter-like_ATP-bd"/>
</dbReference>
<evidence type="ECO:0000256" key="1">
    <source>
        <dbReference type="ARBA" id="ARBA00004651"/>
    </source>
</evidence>
<dbReference type="PROSITE" id="PS50929">
    <property type="entry name" value="ABC_TM1F"/>
    <property type="match status" value="1"/>
</dbReference>
<reference evidence="13" key="1">
    <citation type="submission" date="2017-02" db="EMBL/GenBank/DDBJ databases">
        <authorList>
            <person name="Varghese N."/>
            <person name="Submissions S."/>
        </authorList>
    </citation>
    <scope>NUCLEOTIDE SEQUENCE [LARGE SCALE GENOMIC DNA]</scope>
    <source>
        <strain evidence="13">ATCC 25662</strain>
    </source>
</reference>
<keyword evidence="4 9" id="KW-0812">Transmembrane</keyword>
<proteinExistence type="predicted"/>
<dbReference type="InterPro" id="IPR017871">
    <property type="entry name" value="ABC_transporter-like_CS"/>
</dbReference>
<dbReference type="InterPro" id="IPR036640">
    <property type="entry name" value="ABC1_TM_sf"/>
</dbReference>
<dbReference type="Pfam" id="PF00005">
    <property type="entry name" value="ABC_tran"/>
    <property type="match status" value="1"/>
</dbReference>
<dbReference type="GO" id="GO:0005886">
    <property type="term" value="C:plasma membrane"/>
    <property type="evidence" value="ECO:0007669"/>
    <property type="project" value="UniProtKB-SubCell"/>
</dbReference>
<evidence type="ECO:0000313" key="13">
    <source>
        <dbReference type="Proteomes" id="UP000243297"/>
    </source>
</evidence>
<dbReference type="InterPro" id="IPR003593">
    <property type="entry name" value="AAA+_ATPase"/>
</dbReference>
<evidence type="ECO:0000259" key="10">
    <source>
        <dbReference type="PROSITE" id="PS50893"/>
    </source>
</evidence>
<evidence type="ECO:0000256" key="5">
    <source>
        <dbReference type="ARBA" id="ARBA00022741"/>
    </source>
</evidence>
<evidence type="ECO:0000313" key="12">
    <source>
        <dbReference type="EMBL" id="SJZ51121.1"/>
    </source>
</evidence>
<feature type="domain" description="ABC transporter" evidence="10">
    <location>
        <begin position="334"/>
        <end position="569"/>
    </location>
</feature>
<dbReference type="InterPro" id="IPR039421">
    <property type="entry name" value="Type_1_exporter"/>
</dbReference>
<dbReference type="Gene3D" id="1.20.1560.10">
    <property type="entry name" value="ABC transporter type 1, transmembrane domain"/>
    <property type="match status" value="1"/>
</dbReference>
<accession>A0A1T4L973</accession>
<feature type="transmembrane region" description="Helical" evidence="9">
    <location>
        <begin position="235"/>
        <end position="257"/>
    </location>
</feature>